<evidence type="ECO:0000313" key="2">
    <source>
        <dbReference type="EMBL" id="CAG4900518.1"/>
    </source>
</evidence>
<organism evidence="2 3">
    <name type="scientific">Paraburkholderia saeva</name>
    <dbReference type="NCBI Taxonomy" id="2777537"/>
    <lineage>
        <taxon>Bacteria</taxon>
        <taxon>Pseudomonadati</taxon>
        <taxon>Pseudomonadota</taxon>
        <taxon>Betaproteobacteria</taxon>
        <taxon>Burkholderiales</taxon>
        <taxon>Burkholderiaceae</taxon>
        <taxon>Paraburkholderia</taxon>
    </lineage>
</organism>
<dbReference type="RefSeq" id="WP_228877641.1">
    <property type="nucleotide sequence ID" value="NZ_CAJQZC010000005.1"/>
</dbReference>
<evidence type="ECO:0000256" key="1">
    <source>
        <dbReference type="SAM" id="Coils"/>
    </source>
</evidence>
<reference evidence="2" key="1">
    <citation type="submission" date="2021-04" db="EMBL/GenBank/DDBJ databases">
        <authorList>
            <person name="Vanwijnsberghe S."/>
        </authorList>
    </citation>
    <scope>NUCLEOTIDE SEQUENCE</scope>
    <source>
        <strain evidence="2">LMG 31841</strain>
    </source>
</reference>
<proteinExistence type="predicted"/>
<keyword evidence="3" id="KW-1185">Reference proteome</keyword>
<protein>
    <submittedName>
        <fullName evidence="2">Uncharacterized protein</fullName>
    </submittedName>
</protein>
<accession>A0A9N8X1I3</accession>
<dbReference type="Proteomes" id="UP000789704">
    <property type="component" value="Unassembled WGS sequence"/>
</dbReference>
<name>A0A9N8X1I3_9BURK</name>
<dbReference type="AlphaFoldDB" id="A0A9N8X1I3"/>
<gene>
    <name evidence="2" type="ORF">LMG31841_02887</name>
</gene>
<comment type="caution">
    <text evidence="2">The sequence shown here is derived from an EMBL/GenBank/DDBJ whole genome shotgun (WGS) entry which is preliminary data.</text>
</comment>
<evidence type="ECO:0000313" key="3">
    <source>
        <dbReference type="Proteomes" id="UP000789704"/>
    </source>
</evidence>
<feature type="coiled-coil region" evidence="1">
    <location>
        <begin position="62"/>
        <end position="89"/>
    </location>
</feature>
<keyword evidence="1" id="KW-0175">Coiled coil</keyword>
<sequence length="93" mass="10448">MDLSIVDPAVIEARGKYATVNGEYKRLMSVMQGFAQDACDALRHGLNETSNLEWAIERFQNAEHLANSLQSYAKTVADLKAQKDELYQLAWGK</sequence>
<dbReference type="EMBL" id="CAJQZC010000005">
    <property type="protein sequence ID" value="CAG4900518.1"/>
    <property type="molecule type" value="Genomic_DNA"/>
</dbReference>